<sequence>MTDTKPTVVEAMAAVMEDVRAVAKNDRNQQQQYAFRGIDAVVNAVGPIFRKHQVVPMPVLESVNYRDVQTSNGKPSRECTVTVRYRFFGPAGDSIDAVTPGESMDFGDKGAPKAMSVAYRIALLQALCLPTSDTDPDAETYERAIGSGQPPPQRETKQPPADTVAAARVVLANRAKAAKIPIETVAAEYLSRTQTDITKETDPKPVRAFIAAWDKGQIEFPEPAASS</sequence>
<comment type="caution">
    <text evidence="2">The sequence shown here is derived from an EMBL/GenBank/DDBJ whole genome shotgun (WGS) entry which is preliminary data.</text>
</comment>
<organism evidence="2 3">
    <name type="scientific">Pseudonocardia sediminis</name>
    <dbReference type="NCBI Taxonomy" id="1397368"/>
    <lineage>
        <taxon>Bacteria</taxon>
        <taxon>Bacillati</taxon>
        <taxon>Actinomycetota</taxon>
        <taxon>Actinomycetes</taxon>
        <taxon>Pseudonocardiales</taxon>
        <taxon>Pseudonocardiaceae</taxon>
        <taxon>Pseudonocardia</taxon>
    </lineage>
</organism>
<dbReference type="OrthoDB" id="3525196at2"/>
<evidence type="ECO:0000313" key="2">
    <source>
        <dbReference type="EMBL" id="RZT87552.1"/>
    </source>
</evidence>
<dbReference type="AlphaFoldDB" id="A0A4Q7UZI1"/>
<proteinExistence type="predicted"/>
<dbReference type="RefSeq" id="WP_130291688.1">
    <property type="nucleotide sequence ID" value="NZ_SHKL01000001.1"/>
</dbReference>
<dbReference type="InterPro" id="IPR007499">
    <property type="entry name" value="ERF_bacteria_virus"/>
</dbReference>
<reference evidence="2 3" key="1">
    <citation type="submission" date="2019-02" db="EMBL/GenBank/DDBJ databases">
        <title>Sequencing the genomes of 1000 actinobacteria strains.</title>
        <authorList>
            <person name="Klenk H.-P."/>
        </authorList>
    </citation>
    <scope>NUCLEOTIDE SEQUENCE [LARGE SCALE GENOMIC DNA]</scope>
    <source>
        <strain evidence="2 3">DSM 45779</strain>
    </source>
</reference>
<dbReference type="Pfam" id="PF04404">
    <property type="entry name" value="ERF"/>
    <property type="match status" value="1"/>
</dbReference>
<feature type="region of interest" description="Disordered" evidence="1">
    <location>
        <begin position="135"/>
        <end position="162"/>
    </location>
</feature>
<evidence type="ECO:0000256" key="1">
    <source>
        <dbReference type="SAM" id="MobiDB-lite"/>
    </source>
</evidence>
<protein>
    <submittedName>
        <fullName evidence="2">ERF superfamily protein</fullName>
    </submittedName>
</protein>
<dbReference type="EMBL" id="SHKL01000001">
    <property type="protein sequence ID" value="RZT87552.1"/>
    <property type="molecule type" value="Genomic_DNA"/>
</dbReference>
<dbReference type="Proteomes" id="UP000291591">
    <property type="component" value="Unassembled WGS sequence"/>
</dbReference>
<keyword evidence="3" id="KW-1185">Reference proteome</keyword>
<name>A0A4Q7UZI1_PSEST</name>
<gene>
    <name evidence="2" type="ORF">EV383_4477</name>
</gene>
<accession>A0A4Q7UZI1</accession>
<evidence type="ECO:0000313" key="3">
    <source>
        <dbReference type="Proteomes" id="UP000291591"/>
    </source>
</evidence>